<dbReference type="EMBL" id="RBXR01000001">
    <property type="protein sequence ID" value="RKT74508.1"/>
    <property type="molecule type" value="Genomic_DNA"/>
</dbReference>
<dbReference type="Gene3D" id="2.60.40.10">
    <property type="entry name" value="Immunoglobulins"/>
    <property type="match status" value="2"/>
</dbReference>
<keyword evidence="5" id="KW-1185">Reference proteome</keyword>
<evidence type="ECO:0000256" key="3">
    <source>
        <dbReference type="SAM" id="SignalP"/>
    </source>
</evidence>
<comment type="caution">
    <text evidence="4">The sequence shown here is derived from an EMBL/GenBank/DDBJ whole genome shotgun (WGS) entry which is preliminary data.</text>
</comment>
<reference evidence="4 5" key="1">
    <citation type="submission" date="2018-10" db="EMBL/GenBank/DDBJ databases">
        <title>Sequencing the genomes of 1000 actinobacteria strains.</title>
        <authorList>
            <person name="Klenk H.-P."/>
        </authorList>
    </citation>
    <scope>NUCLEOTIDE SEQUENCE [LARGE SCALE GENOMIC DNA]</scope>
    <source>
        <strain evidence="4 5">DSM 43911</strain>
    </source>
</reference>
<feature type="compositionally biased region" description="Pro residues" evidence="1">
    <location>
        <begin position="453"/>
        <end position="467"/>
    </location>
</feature>
<accession>A0A495XS55</accession>
<dbReference type="RefSeq" id="WP_147459505.1">
    <property type="nucleotide sequence ID" value="NZ_JBIUBA010000003.1"/>
</dbReference>
<feature type="chain" id="PRO_5019748462" evidence="3">
    <location>
        <begin position="28"/>
        <end position="512"/>
    </location>
</feature>
<organism evidence="4 5">
    <name type="scientific">Saccharothrix variisporea</name>
    <dbReference type="NCBI Taxonomy" id="543527"/>
    <lineage>
        <taxon>Bacteria</taxon>
        <taxon>Bacillati</taxon>
        <taxon>Actinomycetota</taxon>
        <taxon>Actinomycetes</taxon>
        <taxon>Pseudonocardiales</taxon>
        <taxon>Pseudonocardiaceae</taxon>
        <taxon>Saccharothrix</taxon>
    </lineage>
</organism>
<protein>
    <submittedName>
        <fullName evidence="4">LPXTG-motif cell wall-anchored protein</fullName>
    </submittedName>
</protein>
<feature type="transmembrane region" description="Helical" evidence="2">
    <location>
        <begin position="487"/>
        <end position="505"/>
    </location>
</feature>
<evidence type="ECO:0000313" key="5">
    <source>
        <dbReference type="Proteomes" id="UP000272729"/>
    </source>
</evidence>
<dbReference type="InterPro" id="IPR013783">
    <property type="entry name" value="Ig-like_fold"/>
</dbReference>
<dbReference type="SUPFAM" id="SSF117074">
    <property type="entry name" value="Hypothetical protein PA1324"/>
    <property type="match status" value="1"/>
</dbReference>
<dbReference type="GO" id="GO:0005975">
    <property type="term" value="P:carbohydrate metabolic process"/>
    <property type="evidence" value="ECO:0007669"/>
    <property type="project" value="UniProtKB-ARBA"/>
</dbReference>
<dbReference type="SUPFAM" id="SSF49478">
    <property type="entry name" value="Cna protein B-type domain"/>
    <property type="match status" value="1"/>
</dbReference>
<evidence type="ECO:0000256" key="2">
    <source>
        <dbReference type="SAM" id="Phobius"/>
    </source>
</evidence>
<dbReference type="OrthoDB" id="3694469at2"/>
<feature type="signal peptide" evidence="3">
    <location>
        <begin position="1"/>
        <end position="27"/>
    </location>
</feature>
<name>A0A495XS55_9PSEU</name>
<evidence type="ECO:0000256" key="1">
    <source>
        <dbReference type="SAM" id="MobiDB-lite"/>
    </source>
</evidence>
<feature type="region of interest" description="Disordered" evidence="1">
    <location>
        <begin position="451"/>
        <end position="482"/>
    </location>
</feature>
<dbReference type="Proteomes" id="UP000272729">
    <property type="component" value="Unassembled WGS sequence"/>
</dbReference>
<gene>
    <name evidence="4" type="ORF">DFJ66_7868</name>
</gene>
<keyword evidence="2" id="KW-1133">Transmembrane helix</keyword>
<sequence>MSRLLRSAAAASAVGLCLAVSAGPALADDPPADVPDLRLSVWFDRAGYFGWEDITVHARVTNAGTAAVQQVAVTSTGNLTDHTWRPSGIPLDPGQSVEVAAQGRITTTEDHLHLVVTVGGLDGEPDANPADNTVLASVPVSFPRGSYRGTVYGDRDGDDALDPGEALAGVPVEVTGGYPEEVVRAATTDATGRFAFTDLPGGGYSIRFGTPEWHFEQPAVVVDGVDDPDVLVRGLPVVDWSALAVTSEFTAPSYRVDDVARMRVTLTNNGPAQMAGVTATCSASADGEVERGELGTGVLLPARTTKSVELSARITRDSAAQGHLRVRCSLGAPPYGNGDVTTTATARVPGGVAPKVVGRVTKVGFQPQSGPPSGEPLVGAKVWLRDQVTGRVFARAVTEADGRFTFLDVPAGLHDFGVVGPWRFVYSGPELVARDGENGPVPYQHLYFVVPGPDQPDPDPPSGGDPAPPREHPEEPPLAATGAGTTWLTFTGLLALTAGTALLHLSRRRTRH</sequence>
<keyword evidence="3" id="KW-0732">Signal</keyword>
<keyword evidence="2" id="KW-0812">Transmembrane</keyword>
<dbReference type="AlphaFoldDB" id="A0A495XS55"/>
<dbReference type="NCBIfam" id="TIGR01167">
    <property type="entry name" value="LPXTG_anchor"/>
    <property type="match status" value="1"/>
</dbReference>
<proteinExistence type="predicted"/>
<evidence type="ECO:0000313" key="4">
    <source>
        <dbReference type="EMBL" id="RKT74508.1"/>
    </source>
</evidence>
<keyword evidence="2" id="KW-0472">Membrane</keyword>